<evidence type="ECO:0000313" key="3">
    <source>
        <dbReference type="Proteomes" id="UP001196413"/>
    </source>
</evidence>
<proteinExistence type="predicted"/>
<feature type="compositionally biased region" description="Polar residues" evidence="1">
    <location>
        <begin position="231"/>
        <end position="242"/>
    </location>
</feature>
<keyword evidence="3" id="KW-1185">Reference proteome</keyword>
<gene>
    <name evidence="2" type="ORF">KIN20_028563</name>
</gene>
<dbReference type="Proteomes" id="UP001196413">
    <property type="component" value="Unassembled WGS sequence"/>
</dbReference>
<reference evidence="2" key="1">
    <citation type="submission" date="2021-06" db="EMBL/GenBank/DDBJ databases">
        <title>Parelaphostrongylus tenuis whole genome reference sequence.</title>
        <authorList>
            <person name="Garwood T.J."/>
            <person name="Larsen P.A."/>
            <person name="Fountain-Jones N.M."/>
            <person name="Garbe J.R."/>
            <person name="Macchietto M.G."/>
            <person name="Kania S.A."/>
            <person name="Gerhold R.W."/>
            <person name="Richards J.E."/>
            <person name="Wolf T.M."/>
        </authorList>
    </citation>
    <scope>NUCLEOTIDE SEQUENCE</scope>
    <source>
        <strain evidence="2">MNPRO001-30</strain>
        <tissue evidence="2">Meninges</tissue>
    </source>
</reference>
<name>A0AAD5R1T4_PARTN</name>
<organism evidence="2 3">
    <name type="scientific">Parelaphostrongylus tenuis</name>
    <name type="common">Meningeal worm</name>
    <dbReference type="NCBI Taxonomy" id="148309"/>
    <lineage>
        <taxon>Eukaryota</taxon>
        <taxon>Metazoa</taxon>
        <taxon>Ecdysozoa</taxon>
        <taxon>Nematoda</taxon>
        <taxon>Chromadorea</taxon>
        <taxon>Rhabditida</taxon>
        <taxon>Rhabditina</taxon>
        <taxon>Rhabditomorpha</taxon>
        <taxon>Strongyloidea</taxon>
        <taxon>Metastrongylidae</taxon>
        <taxon>Parelaphostrongylus</taxon>
    </lineage>
</organism>
<feature type="compositionally biased region" description="Basic and acidic residues" evidence="1">
    <location>
        <begin position="220"/>
        <end position="230"/>
    </location>
</feature>
<feature type="compositionally biased region" description="Polar residues" evidence="1">
    <location>
        <begin position="205"/>
        <end position="219"/>
    </location>
</feature>
<feature type="region of interest" description="Disordered" evidence="1">
    <location>
        <begin position="196"/>
        <end position="244"/>
    </location>
</feature>
<dbReference type="AlphaFoldDB" id="A0AAD5R1T4"/>
<evidence type="ECO:0000256" key="1">
    <source>
        <dbReference type="SAM" id="MobiDB-lite"/>
    </source>
</evidence>
<comment type="caution">
    <text evidence="2">The sequence shown here is derived from an EMBL/GenBank/DDBJ whole genome shotgun (WGS) entry which is preliminary data.</text>
</comment>
<accession>A0AAD5R1T4</accession>
<protein>
    <submittedName>
        <fullName evidence="2">Uncharacterized protein</fullName>
    </submittedName>
</protein>
<sequence length="297" mass="33034">MDDLLDELEEGNQSRPAAKAFNQSSLDHCVVIDLPVHLRKLSEMDSIRIDLRPPASTASISTKATGNKGEANYDSTVLPNSAVKSETKEILVEVPQISDGDCSLEVACEAQEESEFDREYEEVLKYLNKFDDTLSSPEHLSTAVETETANQFSNSLSCAGNESIRDEVEAVVQAVLDSVVSKIEDALEPFLEKNVEEAGNKEVSSENGATESAELSSICTDEKNDSDETSRGNGNNTLQDKNSGIKLTRRNNEVMRMQRIITEIFLHLQLWKNCQRSQFVLKNNLRSRKVTSLRRTT</sequence>
<evidence type="ECO:0000313" key="2">
    <source>
        <dbReference type="EMBL" id="KAJ1367619.1"/>
    </source>
</evidence>
<dbReference type="EMBL" id="JAHQIW010005959">
    <property type="protein sequence ID" value="KAJ1367619.1"/>
    <property type="molecule type" value="Genomic_DNA"/>
</dbReference>